<proteinExistence type="predicted"/>
<feature type="region of interest" description="Disordered" evidence="2">
    <location>
        <begin position="623"/>
        <end position="657"/>
    </location>
</feature>
<feature type="compositionally biased region" description="Acidic residues" evidence="2">
    <location>
        <begin position="591"/>
        <end position="607"/>
    </location>
</feature>
<evidence type="ECO:0000313" key="4">
    <source>
        <dbReference type="Proteomes" id="UP001388673"/>
    </source>
</evidence>
<name>A0AAW0YYE6_9TREE</name>
<keyword evidence="4" id="KW-1185">Reference proteome</keyword>
<evidence type="ECO:0000256" key="2">
    <source>
        <dbReference type="SAM" id="MobiDB-lite"/>
    </source>
</evidence>
<comment type="caution">
    <text evidence="3">The sequence shown here is derived from an EMBL/GenBank/DDBJ whole genome shotgun (WGS) entry which is preliminary data.</text>
</comment>
<feature type="region of interest" description="Disordered" evidence="2">
    <location>
        <begin position="285"/>
        <end position="315"/>
    </location>
</feature>
<feature type="region of interest" description="Disordered" evidence="2">
    <location>
        <begin position="451"/>
        <end position="479"/>
    </location>
</feature>
<feature type="coiled-coil region" evidence="1">
    <location>
        <begin position="664"/>
        <end position="691"/>
    </location>
</feature>
<dbReference type="GeneID" id="92182996"/>
<feature type="region of interest" description="Disordered" evidence="2">
    <location>
        <begin position="578"/>
        <end position="610"/>
    </location>
</feature>
<gene>
    <name evidence="3" type="ORF">IAR55_005738</name>
</gene>
<dbReference type="AlphaFoldDB" id="A0AAW0YYE6"/>
<dbReference type="Proteomes" id="UP001388673">
    <property type="component" value="Unassembled WGS sequence"/>
</dbReference>
<organism evidence="3 4">
    <name type="scientific">Kwoniella newhampshirensis</name>
    <dbReference type="NCBI Taxonomy" id="1651941"/>
    <lineage>
        <taxon>Eukaryota</taxon>
        <taxon>Fungi</taxon>
        <taxon>Dikarya</taxon>
        <taxon>Basidiomycota</taxon>
        <taxon>Agaricomycotina</taxon>
        <taxon>Tremellomycetes</taxon>
        <taxon>Tremellales</taxon>
        <taxon>Cryptococcaceae</taxon>
        <taxon>Kwoniella</taxon>
    </lineage>
</organism>
<feature type="region of interest" description="Disordered" evidence="2">
    <location>
        <begin position="517"/>
        <end position="552"/>
    </location>
</feature>
<accession>A0AAW0YYE6</accession>
<evidence type="ECO:0008006" key="5">
    <source>
        <dbReference type="Google" id="ProtNLM"/>
    </source>
</evidence>
<feature type="region of interest" description="Disordered" evidence="2">
    <location>
        <begin position="341"/>
        <end position="398"/>
    </location>
</feature>
<protein>
    <recommendedName>
        <fullName evidence="5">DUF4048 domain-containing protein</fullName>
    </recommendedName>
</protein>
<feature type="compositionally biased region" description="Pro residues" evidence="2">
    <location>
        <begin position="346"/>
        <end position="361"/>
    </location>
</feature>
<dbReference type="KEGG" id="kne:92182996"/>
<feature type="region of interest" description="Disordered" evidence="2">
    <location>
        <begin position="777"/>
        <end position="801"/>
    </location>
</feature>
<keyword evidence="1" id="KW-0175">Coiled coil</keyword>
<feature type="compositionally biased region" description="Polar residues" evidence="2">
    <location>
        <begin position="777"/>
        <end position="787"/>
    </location>
</feature>
<dbReference type="RefSeq" id="XP_066800601.1">
    <property type="nucleotide sequence ID" value="XM_066948828.1"/>
</dbReference>
<reference evidence="3 4" key="1">
    <citation type="journal article" date="2024" name="bioRxiv">
        <title>Comparative genomics of Cryptococcus and Kwoniella reveals pathogenesis evolution and contrasting karyotype dynamics via intercentromeric recombination or chromosome fusion.</title>
        <authorList>
            <person name="Coelho M.A."/>
            <person name="David-Palma M."/>
            <person name="Shea T."/>
            <person name="Bowers K."/>
            <person name="McGinley-Smith S."/>
            <person name="Mohammad A.W."/>
            <person name="Gnirke A."/>
            <person name="Yurkov A.M."/>
            <person name="Nowrousian M."/>
            <person name="Sun S."/>
            <person name="Cuomo C.A."/>
            <person name="Heitman J."/>
        </authorList>
    </citation>
    <scope>NUCLEOTIDE SEQUENCE [LARGE SCALE GENOMIC DNA]</scope>
    <source>
        <strain evidence="3 4">CBS 13917</strain>
    </source>
</reference>
<evidence type="ECO:0000313" key="3">
    <source>
        <dbReference type="EMBL" id="KAK8846651.1"/>
    </source>
</evidence>
<evidence type="ECO:0000256" key="1">
    <source>
        <dbReference type="SAM" id="Coils"/>
    </source>
</evidence>
<feature type="compositionally biased region" description="Basic and acidic residues" evidence="2">
    <location>
        <begin position="542"/>
        <end position="552"/>
    </location>
</feature>
<sequence>MPPSPPHDVSAPTILPTATAQQNTRALLLSLEELRDSLSSRVEQLGVAVERLRGQAGDLERALEGDLGSPAGVGRTDEVHSRMHRSILTTPVTSNPQNALPSSNAITARPSAIGHELSSLSRPVTTDEINSLLDRASQTTSISPDPWTVRAQTIENRIQRLSETARDLRMRATQSWNAPIDDHVPPPPVPPSVRDALTTPSVQPIEDTVPGREGGSGLSRLLTRVREDQDRLEAGIRRLNNAGVGIPRRHSATHQNPSRTGGVMNTTATSTDQSSNAVLRSTQNVAAPAMSRRELSKISARTARGGSRGLPPTNIQLLARQPAPAVIRSKDVSPATVYQPSIVAGLPPPVESTPDPAPVPPRGRARPVLHPPAPSRNRSTVAPRPSHSLPSAQPLGRSYASDDFLRDILQGREPGPIASLDLSLPPANLINTATRDDSSQSDGLTYRGMSVASRMGEPSDSEQGQSRRPHRDPIGEDHDTFLSLWPSLRQLFEQGPRPGPPEGQSFEASMETTIRALQAGTNDSDPVRSQTRQREARRRQRAERQRQRDSEQDFRSLLDFNAEEVIATRTRTTDYLSALGGANPTIPNAELETDSDGDGNESGEEGNGETSVLVIDLTVDPPQYTSRRLPHRGEPNANNHGDARYLNETTSGGNRPWLRPTEEVERIRAERDAANERIERSRQSLRRIQQLRRDMNLVRDPLASTNSPSPLQMEIGVEEPGLTSTQGISAADAMDRSGEVNLMRALVIDDVAEEADTNTVYVGEGERTEVTQGVTGSNASITNTARRQSTDRPTREQIQPPKESFDCDFHLWPTNGPVARVGDSRVYGSLSRR</sequence>
<dbReference type="EMBL" id="JBCAWK010000011">
    <property type="protein sequence ID" value="KAK8846651.1"/>
    <property type="molecule type" value="Genomic_DNA"/>
</dbReference>